<reference evidence="2" key="1">
    <citation type="submission" date="2022-10" db="EMBL/GenBank/DDBJ databases">
        <authorList>
            <person name="Chen Y."/>
            <person name="Dougan E. K."/>
            <person name="Chan C."/>
            <person name="Rhodes N."/>
            <person name="Thang M."/>
        </authorList>
    </citation>
    <scope>NUCLEOTIDE SEQUENCE</scope>
</reference>
<dbReference type="AlphaFoldDB" id="A0A9P1FSI7"/>
<protein>
    <submittedName>
        <fullName evidence="2">Uncharacterized protein</fullName>
    </submittedName>
</protein>
<keyword evidence="1" id="KW-0812">Transmembrane</keyword>
<dbReference type="OrthoDB" id="413538at2759"/>
<dbReference type="EMBL" id="CAMXCT030000969">
    <property type="protein sequence ID" value="CAL4772532.1"/>
    <property type="molecule type" value="Genomic_DNA"/>
</dbReference>
<gene>
    <name evidence="2" type="ORF">C1SCF055_LOCUS12693</name>
</gene>
<feature type="transmembrane region" description="Helical" evidence="1">
    <location>
        <begin position="60"/>
        <end position="79"/>
    </location>
</feature>
<reference evidence="3" key="2">
    <citation type="submission" date="2024-04" db="EMBL/GenBank/DDBJ databases">
        <authorList>
            <person name="Chen Y."/>
            <person name="Shah S."/>
            <person name="Dougan E. K."/>
            <person name="Thang M."/>
            <person name="Chan C."/>
        </authorList>
    </citation>
    <scope>NUCLEOTIDE SEQUENCE [LARGE SCALE GENOMIC DNA]</scope>
</reference>
<evidence type="ECO:0000313" key="4">
    <source>
        <dbReference type="Proteomes" id="UP001152797"/>
    </source>
</evidence>
<comment type="caution">
    <text evidence="2">The sequence shown here is derived from an EMBL/GenBank/DDBJ whole genome shotgun (WGS) entry which is preliminary data.</text>
</comment>
<dbReference type="Proteomes" id="UP001152797">
    <property type="component" value="Unassembled WGS sequence"/>
</dbReference>
<evidence type="ECO:0000313" key="3">
    <source>
        <dbReference type="EMBL" id="CAL1138595.1"/>
    </source>
</evidence>
<dbReference type="EMBL" id="CAMXCT020000969">
    <property type="protein sequence ID" value="CAL1138595.1"/>
    <property type="molecule type" value="Genomic_DNA"/>
</dbReference>
<name>A0A9P1FSI7_9DINO</name>
<keyword evidence="1" id="KW-1133">Transmembrane helix</keyword>
<evidence type="ECO:0000256" key="1">
    <source>
        <dbReference type="SAM" id="Phobius"/>
    </source>
</evidence>
<feature type="transmembrane region" description="Helical" evidence="1">
    <location>
        <begin position="12"/>
        <end position="32"/>
    </location>
</feature>
<proteinExistence type="predicted"/>
<keyword evidence="1" id="KW-0472">Membrane</keyword>
<dbReference type="EMBL" id="CAMXCT010000969">
    <property type="protein sequence ID" value="CAI3985220.1"/>
    <property type="molecule type" value="Genomic_DNA"/>
</dbReference>
<sequence length="256" mass="29802">MGPAERDIFFKRMFAFGIPKVIIFLVLLISWMEDADDVKSDFQVIEYFSGCGRIAQLADYAGSVILMVMVICAGGTICLENPQNSVITLHERFVWFVKLLQSYSIPIFKASFWMRKHLALTWKRTWMWANSKLIEQLDLGPLQPSERLTTVKTTKRTKGKDGKTKWQGNRNLKGTQQYTYRFARHMVELFPKFLDSKPARLLPVSEDKSVLQLFKESSFDQRWDECCDLQDLLVYCRGSKRLRIPPGWRDVLPCEL</sequence>
<keyword evidence="4" id="KW-1185">Reference proteome</keyword>
<evidence type="ECO:0000313" key="2">
    <source>
        <dbReference type="EMBL" id="CAI3985220.1"/>
    </source>
</evidence>
<organism evidence="2">
    <name type="scientific">Cladocopium goreaui</name>
    <dbReference type="NCBI Taxonomy" id="2562237"/>
    <lineage>
        <taxon>Eukaryota</taxon>
        <taxon>Sar</taxon>
        <taxon>Alveolata</taxon>
        <taxon>Dinophyceae</taxon>
        <taxon>Suessiales</taxon>
        <taxon>Symbiodiniaceae</taxon>
        <taxon>Cladocopium</taxon>
    </lineage>
</organism>
<accession>A0A9P1FSI7</accession>